<protein>
    <submittedName>
        <fullName evidence="2">Uncharacterized protein</fullName>
    </submittedName>
</protein>
<dbReference type="Gene3D" id="3.40.50.150">
    <property type="entry name" value="Vaccinia Virus protein VP39"/>
    <property type="match status" value="1"/>
</dbReference>
<dbReference type="KEGG" id="rdp:RD2015_3418"/>
<dbReference type="EMBL" id="CP013729">
    <property type="protein sequence ID" value="ALV07875.1"/>
    <property type="molecule type" value="Genomic_DNA"/>
</dbReference>
<dbReference type="AlphaFoldDB" id="A0A0U3MXZ9"/>
<accession>A0A0U3MXZ9</accession>
<organism evidence="2 3">
    <name type="scientific">Roseateles depolymerans</name>
    <dbReference type="NCBI Taxonomy" id="76731"/>
    <lineage>
        <taxon>Bacteria</taxon>
        <taxon>Pseudomonadati</taxon>
        <taxon>Pseudomonadota</taxon>
        <taxon>Betaproteobacteria</taxon>
        <taxon>Burkholderiales</taxon>
        <taxon>Sphaerotilaceae</taxon>
        <taxon>Roseateles</taxon>
    </lineage>
</organism>
<dbReference type="Pfam" id="PF08242">
    <property type="entry name" value="Methyltransf_12"/>
    <property type="match status" value="1"/>
</dbReference>
<gene>
    <name evidence="2" type="ORF">RD2015_3418</name>
</gene>
<dbReference type="SUPFAM" id="SSF53335">
    <property type="entry name" value="S-adenosyl-L-methionine-dependent methyltransferases"/>
    <property type="match status" value="1"/>
</dbReference>
<evidence type="ECO:0000313" key="3">
    <source>
        <dbReference type="Proteomes" id="UP000060699"/>
    </source>
</evidence>
<evidence type="ECO:0000256" key="1">
    <source>
        <dbReference type="SAM" id="MobiDB-lite"/>
    </source>
</evidence>
<sequence>MDDLTHAFYDTYAQRLRTHPEAPRSAMMALAERFFRPGDVVLDVGAGSGRDTAALRALGIQAFGVERNAPMRALALATHPELEGCIRDAGLPALHRPFEDLHPQGFDGVVCSAVLMHIGPEDLVEALAGLAALLKPTAQGQDGSSGSSDSSTPRDSRGSAGVLLLSLPEMSPDRLQHHRDPDGRLFFNHPPSQVMHTLQQHRMTLAAHEISDAVLTTSGTRWHSLAFIQA</sequence>
<feature type="compositionally biased region" description="Low complexity" evidence="1">
    <location>
        <begin position="142"/>
        <end position="151"/>
    </location>
</feature>
<dbReference type="CDD" id="cd02440">
    <property type="entry name" value="AdoMet_MTases"/>
    <property type="match status" value="1"/>
</dbReference>
<feature type="region of interest" description="Disordered" evidence="1">
    <location>
        <begin position="137"/>
        <end position="159"/>
    </location>
</feature>
<dbReference type="STRING" id="76731.RD2015_3418"/>
<dbReference type="InterPro" id="IPR013217">
    <property type="entry name" value="Methyltransf_12"/>
</dbReference>
<proteinExistence type="predicted"/>
<dbReference type="RefSeq" id="WP_058935925.1">
    <property type="nucleotide sequence ID" value="NZ_CP013729.1"/>
</dbReference>
<dbReference type="InterPro" id="IPR029063">
    <property type="entry name" value="SAM-dependent_MTases_sf"/>
</dbReference>
<dbReference type="OrthoDB" id="9804312at2"/>
<dbReference type="Proteomes" id="UP000060699">
    <property type="component" value="Chromosome"/>
</dbReference>
<keyword evidence="3" id="KW-1185">Reference proteome</keyword>
<reference evidence="2 3" key="1">
    <citation type="submission" date="2015-12" db="EMBL/GenBank/DDBJ databases">
        <title>Complete genome of Roseateles depolymerans KCTC 42856.</title>
        <authorList>
            <person name="Kim K.M."/>
        </authorList>
    </citation>
    <scope>NUCLEOTIDE SEQUENCE [LARGE SCALE GENOMIC DNA]</scope>
    <source>
        <strain evidence="2 3">KCTC 42856</strain>
    </source>
</reference>
<name>A0A0U3MXZ9_9BURK</name>
<evidence type="ECO:0000313" key="2">
    <source>
        <dbReference type="EMBL" id="ALV07875.1"/>
    </source>
</evidence>